<keyword evidence="2" id="KW-1133">Transmembrane helix</keyword>
<dbReference type="AlphaFoldDB" id="A0A7J7NSX0"/>
<evidence type="ECO:0000256" key="2">
    <source>
        <dbReference type="SAM" id="Phobius"/>
    </source>
</evidence>
<feature type="transmembrane region" description="Helical" evidence="2">
    <location>
        <begin position="36"/>
        <end position="59"/>
    </location>
</feature>
<gene>
    <name evidence="4" type="ORF">GIB67_013251</name>
</gene>
<dbReference type="NCBIfam" id="TIGR01614">
    <property type="entry name" value="PME_inhib"/>
    <property type="match status" value="1"/>
</dbReference>
<proteinExistence type="predicted"/>
<dbReference type="CDD" id="cd15798">
    <property type="entry name" value="PMEI-like_3"/>
    <property type="match status" value="1"/>
</dbReference>
<dbReference type="PANTHER" id="PTHR31080">
    <property type="entry name" value="PECTINESTERASE INHIBITOR-LIKE"/>
    <property type="match status" value="1"/>
</dbReference>
<sequence length="258" mass="27895">MKSSNTFFFKGYDKVAINSPSNTNNKLGSASASAKGIIIVTFSAVATLLILMIIIGAALSVHVPDSKEMIDSPNKNNTGGSSNMSELIKSVCGLTGHPESCTMTLLVAAADNTSRKASSWSGNDKQLVLLWSLQISLKELSPLPENYHQRLMMNTTSSTKEALRDCETLLSDAIDQVNTSISRMNDSEAKMNDIRTWVSSAMTDEETCLNGLEETSSSSMPMEEGQGTDNVAITSREEMKRSREWLSNSLAIAANIPN</sequence>
<dbReference type="GO" id="GO:0004857">
    <property type="term" value="F:enzyme inhibitor activity"/>
    <property type="evidence" value="ECO:0007669"/>
    <property type="project" value="InterPro"/>
</dbReference>
<keyword evidence="2" id="KW-0472">Membrane</keyword>
<dbReference type="PANTHER" id="PTHR31080:SF303">
    <property type="entry name" value="PECTINESTERASE 1-LIKE"/>
    <property type="match status" value="1"/>
</dbReference>
<evidence type="ECO:0000259" key="3">
    <source>
        <dbReference type="SMART" id="SM00856"/>
    </source>
</evidence>
<keyword evidence="5" id="KW-1185">Reference proteome</keyword>
<evidence type="ECO:0000313" key="4">
    <source>
        <dbReference type="EMBL" id="KAF6170276.1"/>
    </source>
</evidence>
<evidence type="ECO:0000313" key="5">
    <source>
        <dbReference type="Proteomes" id="UP000541444"/>
    </source>
</evidence>
<dbReference type="SMART" id="SM00856">
    <property type="entry name" value="PMEI"/>
    <property type="match status" value="1"/>
</dbReference>
<dbReference type="InterPro" id="IPR006501">
    <property type="entry name" value="Pectinesterase_inhib_dom"/>
</dbReference>
<keyword evidence="2" id="KW-0812">Transmembrane</keyword>
<accession>A0A7J7NSX0</accession>
<feature type="domain" description="Pectinesterase inhibitor" evidence="3">
    <location>
        <begin position="83"/>
        <end position="252"/>
    </location>
</feature>
<dbReference type="Gene3D" id="1.20.140.40">
    <property type="entry name" value="Invertase/pectin methylesterase inhibitor family protein"/>
    <property type="match status" value="1"/>
</dbReference>
<reference evidence="4 5" key="1">
    <citation type="journal article" date="2020" name="IScience">
        <title>Genome Sequencing of the Endangered Kingdonia uniflora (Circaeasteraceae, Ranunculales) Reveals Potential Mechanisms of Evolutionary Specialization.</title>
        <authorList>
            <person name="Sun Y."/>
            <person name="Deng T."/>
            <person name="Zhang A."/>
            <person name="Moore M.J."/>
            <person name="Landis J.B."/>
            <person name="Lin N."/>
            <person name="Zhang H."/>
            <person name="Zhang X."/>
            <person name="Huang J."/>
            <person name="Zhang X."/>
            <person name="Sun H."/>
            <person name="Wang H."/>
        </authorList>
    </citation>
    <scope>NUCLEOTIDE SEQUENCE [LARGE SCALE GENOMIC DNA]</scope>
    <source>
        <strain evidence="4">TB1705</strain>
        <tissue evidence="4">Leaf</tissue>
    </source>
</reference>
<dbReference type="Proteomes" id="UP000541444">
    <property type="component" value="Unassembled WGS sequence"/>
</dbReference>
<keyword evidence="1" id="KW-0732">Signal</keyword>
<dbReference type="InterPro" id="IPR035513">
    <property type="entry name" value="Invertase/methylesterase_inhib"/>
</dbReference>
<dbReference type="Pfam" id="PF04043">
    <property type="entry name" value="PMEI"/>
    <property type="match status" value="1"/>
</dbReference>
<comment type="caution">
    <text evidence="4">The sequence shown here is derived from an EMBL/GenBank/DDBJ whole genome shotgun (WGS) entry which is preliminary data.</text>
</comment>
<dbReference type="InterPro" id="IPR051955">
    <property type="entry name" value="PME_Inhibitor"/>
</dbReference>
<dbReference type="SUPFAM" id="SSF101148">
    <property type="entry name" value="Plant invertase/pectin methylesterase inhibitor"/>
    <property type="match status" value="1"/>
</dbReference>
<evidence type="ECO:0000256" key="1">
    <source>
        <dbReference type="ARBA" id="ARBA00022729"/>
    </source>
</evidence>
<dbReference type="EMBL" id="JACGCM010000596">
    <property type="protein sequence ID" value="KAF6170276.1"/>
    <property type="molecule type" value="Genomic_DNA"/>
</dbReference>
<name>A0A7J7NSX0_9MAGN</name>
<dbReference type="OrthoDB" id="1670832at2759"/>
<protein>
    <recommendedName>
        <fullName evidence="3">Pectinesterase inhibitor domain-containing protein</fullName>
    </recommendedName>
</protein>
<organism evidence="4 5">
    <name type="scientific">Kingdonia uniflora</name>
    <dbReference type="NCBI Taxonomy" id="39325"/>
    <lineage>
        <taxon>Eukaryota</taxon>
        <taxon>Viridiplantae</taxon>
        <taxon>Streptophyta</taxon>
        <taxon>Embryophyta</taxon>
        <taxon>Tracheophyta</taxon>
        <taxon>Spermatophyta</taxon>
        <taxon>Magnoliopsida</taxon>
        <taxon>Ranunculales</taxon>
        <taxon>Circaeasteraceae</taxon>
        <taxon>Kingdonia</taxon>
    </lineage>
</organism>